<keyword evidence="9" id="KW-0234">DNA repair</keyword>
<evidence type="ECO:0000256" key="8">
    <source>
        <dbReference type="ARBA" id="ARBA00022842"/>
    </source>
</evidence>
<protein>
    <submittedName>
        <fullName evidence="12">Endonuclease/exonuclease/phosphatase</fullName>
    </submittedName>
</protein>
<dbReference type="EMBL" id="JAADJZ010000011">
    <property type="protein sequence ID" value="KAF2871408.1"/>
    <property type="molecule type" value="Genomic_DNA"/>
</dbReference>
<dbReference type="PANTHER" id="PTHR15822:SF4">
    <property type="entry name" value="TYROSYL-DNA PHOSPHODIESTERASE 2"/>
    <property type="match status" value="1"/>
</dbReference>
<dbReference type="AlphaFoldDB" id="A0A7C8I5K8"/>
<evidence type="ECO:0000259" key="11">
    <source>
        <dbReference type="Pfam" id="PF03372"/>
    </source>
</evidence>
<dbReference type="GO" id="GO:0070260">
    <property type="term" value="F:5'-tyrosyl-DNA phosphodiesterase activity"/>
    <property type="evidence" value="ECO:0007669"/>
    <property type="project" value="TreeGrafter"/>
</dbReference>
<comment type="cofactor">
    <cofactor evidence="2">
        <name>Mg(2+)</name>
        <dbReference type="ChEBI" id="CHEBI:18420"/>
    </cofactor>
</comment>
<comment type="cofactor">
    <cofactor evidence="1">
        <name>Mn(2+)</name>
        <dbReference type="ChEBI" id="CHEBI:29035"/>
    </cofactor>
</comment>
<keyword evidence="10" id="KW-0539">Nucleus</keyword>
<evidence type="ECO:0000313" key="13">
    <source>
        <dbReference type="Proteomes" id="UP000481861"/>
    </source>
</evidence>
<feature type="domain" description="Endonuclease/exonuclease/phosphatase" evidence="11">
    <location>
        <begin position="119"/>
        <end position="380"/>
    </location>
</feature>
<reference evidence="12 13" key="1">
    <citation type="submission" date="2020-01" db="EMBL/GenBank/DDBJ databases">
        <authorList>
            <consortium name="DOE Joint Genome Institute"/>
            <person name="Haridas S."/>
            <person name="Albert R."/>
            <person name="Binder M."/>
            <person name="Bloem J."/>
            <person name="Labutti K."/>
            <person name="Salamov A."/>
            <person name="Andreopoulos B."/>
            <person name="Baker S.E."/>
            <person name="Barry K."/>
            <person name="Bills G."/>
            <person name="Bluhm B.H."/>
            <person name="Cannon C."/>
            <person name="Castanera R."/>
            <person name="Culley D.E."/>
            <person name="Daum C."/>
            <person name="Ezra D."/>
            <person name="Gonzalez J.B."/>
            <person name="Henrissat B."/>
            <person name="Kuo A."/>
            <person name="Liang C."/>
            <person name="Lipzen A."/>
            <person name="Lutzoni F."/>
            <person name="Magnuson J."/>
            <person name="Mondo S."/>
            <person name="Nolan M."/>
            <person name="Ohm R."/>
            <person name="Pangilinan J."/>
            <person name="Park H.-J.H."/>
            <person name="Ramirez L."/>
            <person name="Alfaro M."/>
            <person name="Sun H."/>
            <person name="Tritt A."/>
            <person name="Yoshinaga Y."/>
            <person name="Zwiers L.-H.L."/>
            <person name="Turgeon B.G."/>
            <person name="Goodwin S.B."/>
            <person name="Spatafora J.W."/>
            <person name="Crous P.W."/>
            <person name="Grigoriev I.V."/>
        </authorList>
    </citation>
    <scope>NUCLEOTIDE SEQUENCE [LARGE SCALE GENOMIC DNA]</scope>
    <source>
        <strain evidence="12 13">CBS 611.86</strain>
    </source>
</reference>
<keyword evidence="8" id="KW-0460">Magnesium</keyword>
<comment type="caution">
    <text evidence="12">The sequence shown here is derived from an EMBL/GenBank/DDBJ whole genome shotgun (WGS) entry which is preliminary data.</text>
</comment>
<keyword evidence="4" id="KW-0540">Nuclease</keyword>
<evidence type="ECO:0000313" key="12">
    <source>
        <dbReference type="EMBL" id="KAF2871408.1"/>
    </source>
</evidence>
<name>A0A7C8I5K8_9PLEO</name>
<gene>
    <name evidence="12" type="ORF">BDV95DRAFT_571961</name>
</gene>
<dbReference type="InterPro" id="IPR051547">
    <property type="entry name" value="TDP2-like"/>
</dbReference>
<keyword evidence="13" id="KW-1185">Reference proteome</keyword>
<dbReference type="GO" id="GO:0004527">
    <property type="term" value="F:exonuclease activity"/>
    <property type="evidence" value="ECO:0007669"/>
    <property type="project" value="UniProtKB-KW"/>
</dbReference>
<comment type="subcellular location">
    <subcellularLocation>
        <location evidence="3">Nucleus</location>
        <location evidence="3">PML body</location>
    </subcellularLocation>
</comment>
<organism evidence="12 13">
    <name type="scientific">Massariosphaeria phaeospora</name>
    <dbReference type="NCBI Taxonomy" id="100035"/>
    <lineage>
        <taxon>Eukaryota</taxon>
        <taxon>Fungi</taxon>
        <taxon>Dikarya</taxon>
        <taxon>Ascomycota</taxon>
        <taxon>Pezizomycotina</taxon>
        <taxon>Dothideomycetes</taxon>
        <taxon>Pleosporomycetidae</taxon>
        <taxon>Pleosporales</taxon>
        <taxon>Pleosporales incertae sedis</taxon>
        <taxon>Massariosphaeria</taxon>
    </lineage>
</organism>
<proteinExistence type="predicted"/>
<keyword evidence="12" id="KW-0255">Endonuclease</keyword>
<dbReference type="PANTHER" id="PTHR15822">
    <property type="entry name" value="TRAF AND TNF RECEPTOR-ASSOCIATED PROTEIN"/>
    <property type="match status" value="1"/>
</dbReference>
<evidence type="ECO:0000256" key="3">
    <source>
        <dbReference type="ARBA" id="ARBA00004322"/>
    </source>
</evidence>
<dbReference type="Proteomes" id="UP000481861">
    <property type="component" value="Unassembled WGS sequence"/>
</dbReference>
<evidence type="ECO:0000256" key="1">
    <source>
        <dbReference type="ARBA" id="ARBA00001936"/>
    </source>
</evidence>
<keyword evidence="5" id="KW-0479">Metal-binding</keyword>
<dbReference type="InterPro" id="IPR036691">
    <property type="entry name" value="Endo/exonu/phosph_ase_sf"/>
</dbReference>
<dbReference type="GO" id="GO:0003697">
    <property type="term" value="F:single-stranded DNA binding"/>
    <property type="evidence" value="ECO:0007669"/>
    <property type="project" value="TreeGrafter"/>
</dbReference>
<evidence type="ECO:0000256" key="6">
    <source>
        <dbReference type="ARBA" id="ARBA00022763"/>
    </source>
</evidence>
<keyword evidence="12" id="KW-0269">Exonuclease</keyword>
<dbReference type="CDD" id="cd09080">
    <property type="entry name" value="TDP2"/>
    <property type="match status" value="1"/>
</dbReference>
<dbReference type="Gene3D" id="3.60.10.10">
    <property type="entry name" value="Endonuclease/exonuclease/phosphatase"/>
    <property type="match status" value="1"/>
</dbReference>
<dbReference type="InterPro" id="IPR005135">
    <property type="entry name" value="Endo/exonuclease/phosphatase"/>
</dbReference>
<evidence type="ECO:0000256" key="4">
    <source>
        <dbReference type="ARBA" id="ARBA00022722"/>
    </source>
</evidence>
<dbReference type="SUPFAM" id="SSF56219">
    <property type="entry name" value="DNase I-like"/>
    <property type="match status" value="1"/>
</dbReference>
<dbReference type="GO" id="GO:0005737">
    <property type="term" value="C:cytoplasm"/>
    <property type="evidence" value="ECO:0007669"/>
    <property type="project" value="TreeGrafter"/>
</dbReference>
<dbReference type="Pfam" id="PF03372">
    <property type="entry name" value="Exo_endo_phos"/>
    <property type="match status" value="1"/>
</dbReference>
<sequence length="408" mass="46363">MPNSYRLYRCTPHHGQPRYRYFADMSKIAPTLLRPQLHHIRLSRRRLHAPLCWSQRNMSLRTPILASLEIADAAQMRDEAFYKARPQSCWYHDGSSWLEALPSRLINTNLRLNNTLRLISWNIDFSTPFAEERMSAALEHLEDLILSAGADVPVVVYLQEMENADLELIRESRWIQDRFILTEMNARNWQASYGTTMLIDRRLAVESVFRVPWYSGYGRDGLFLDIALKAPEAEPVSGAGAGSKVLRLCNTHLESLAADPPVRPAQMGVAGKYLREPNVAAALFAGDLNAIESFDRILHTENGLSDAYLELGGKEDSDDGYTWGYQSPHTRFACCRMDKILFRGSIKPIKFARIGIDVKVTEDKRKEVRDAGQAEWVTDHYGVMGDFEIGQGGELGLNEAQENLFLWI</sequence>
<evidence type="ECO:0000256" key="7">
    <source>
        <dbReference type="ARBA" id="ARBA00022801"/>
    </source>
</evidence>
<keyword evidence="7" id="KW-0378">Hydrolase</keyword>
<dbReference type="GO" id="GO:0046872">
    <property type="term" value="F:metal ion binding"/>
    <property type="evidence" value="ECO:0007669"/>
    <property type="project" value="UniProtKB-KW"/>
</dbReference>
<dbReference type="OrthoDB" id="9975959at2759"/>
<accession>A0A7C8I5K8</accession>
<evidence type="ECO:0000256" key="10">
    <source>
        <dbReference type="ARBA" id="ARBA00023242"/>
    </source>
</evidence>
<evidence type="ECO:0000256" key="2">
    <source>
        <dbReference type="ARBA" id="ARBA00001946"/>
    </source>
</evidence>
<evidence type="ECO:0000256" key="9">
    <source>
        <dbReference type="ARBA" id="ARBA00023204"/>
    </source>
</evidence>
<dbReference type="GO" id="GO:0006302">
    <property type="term" value="P:double-strand break repair"/>
    <property type="evidence" value="ECO:0007669"/>
    <property type="project" value="TreeGrafter"/>
</dbReference>
<evidence type="ECO:0000256" key="5">
    <source>
        <dbReference type="ARBA" id="ARBA00022723"/>
    </source>
</evidence>
<keyword evidence="6" id="KW-0227">DNA damage</keyword>
<dbReference type="GO" id="GO:0004519">
    <property type="term" value="F:endonuclease activity"/>
    <property type="evidence" value="ECO:0007669"/>
    <property type="project" value="UniProtKB-KW"/>
</dbReference>